<evidence type="ECO:0000256" key="7">
    <source>
        <dbReference type="PIRSR" id="PIRSR000027-2"/>
    </source>
</evidence>
<keyword evidence="1" id="KW-0813">Transport</keyword>
<dbReference type="Pfam" id="PF01322">
    <property type="entry name" value="Cytochrom_C_2"/>
    <property type="match status" value="1"/>
</dbReference>
<evidence type="ECO:0000256" key="3">
    <source>
        <dbReference type="ARBA" id="ARBA00022723"/>
    </source>
</evidence>
<dbReference type="GO" id="GO:0022900">
    <property type="term" value="P:electron transport chain"/>
    <property type="evidence" value="ECO:0007669"/>
    <property type="project" value="InterPro"/>
</dbReference>
<accession>A0A2S9K358</accession>
<dbReference type="PROSITE" id="PS51009">
    <property type="entry name" value="CYTCII"/>
    <property type="match status" value="1"/>
</dbReference>
<keyword evidence="10" id="KW-1185">Reference proteome</keyword>
<evidence type="ECO:0000256" key="2">
    <source>
        <dbReference type="ARBA" id="ARBA00022617"/>
    </source>
</evidence>
<evidence type="ECO:0000256" key="1">
    <source>
        <dbReference type="ARBA" id="ARBA00022448"/>
    </source>
</evidence>
<dbReference type="Gene3D" id="1.20.120.10">
    <property type="entry name" value="Cytochrome c/b562"/>
    <property type="match status" value="1"/>
</dbReference>
<dbReference type="InterPro" id="IPR002321">
    <property type="entry name" value="Cyt_c_II"/>
</dbReference>
<evidence type="ECO:0000313" key="10">
    <source>
        <dbReference type="Proteomes" id="UP000238589"/>
    </source>
</evidence>
<dbReference type="GO" id="GO:0005506">
    <property type="term" value="F:iron ion binding"/>
    <property type="evidence" value="ECO:0007669"/>
    <property type="project" value="InterPro"/>
</dbReference>
<feature type="signal peptide" evidence="8">
    <location>
        <begin position="1"/>
        <end position="21"/>
    </location>
</feature>
<dbReference type="Proteomes" id="UP000238589">
    <property type="component" value="Unassembled WGS sequence"/>
</dbReference>
<evidence type="ECO:0000313" key="9">
    <source>
        <dbReference type="EMBL" id="PRD64881.1"/>
    </source>
</evidence>
<dbReference type="OrthoDB" id="5520910at2"/>
<dbReference type="EMBL" id="PVLQ01000042">
    <property type="protein sequence ID" value="PRD64881.1"/>
    <property type="molecule type" value="Genomic_DNA"/>
</dbReference>
<proteinExistence type="predicted"/>
<dbReference type="InterPro" id="IPR012127">
    <property type="entry name" value="Cyt_c_prime"/>
</dbReference>
<dbReference type="GO" id="GO:0020037">
    <property type="term" value="F:heme binding"/>
    <property type="evidence" value="ECO:0007669"/>
    <property type="project" value="InterPro"/>
</dbReference>
<dbReference type="SUPFAM" id="SSF47175">
    <property type="entry name" value="Cytochromes"/>
    <property type="match status" value="1"/>
</dbReference>
<keyword evidence="5 6" id="KW-0408">Iron</keyword>
<reference evidence="9 10" key="1">
    <citation type="submission" date="2018-03" db="EMBL/GenBank/DDBJ databases">
        <title>Comparative genomics illustrates the genes involved in a hyperalkaliphilic mechanisms of Serpentinomonas isolated from highly-alkaline calcium-rich serpentinized springs.</title>
        <authorList>
            <person name="Suzuki S."/>
            <person name="Ishii S."/>
            <person name="Walworth N."/>
            <person name="Bird L."/>
            <person name="Kuenen J.G."/>
            <person name="Nealson K.H."/>
        </authorList>
    </citation>
    <scope>NUCLEOTIDE SEQUENCE [LARGE SCALE GENOMIC DNA]</scope>
    <source>
        <strain evidence="9 10">P1</strain>
    </source>
</reference>
<organism evidence="9 10">
    <name type="scientific">Malikia granosa</name>
    <dbReference type="NCBI Taxonomy" id="263067"/>
    <lineage>
        <taxon>Bacteria</taxon>
        <taxon>Pseudomonadati</taxon>
        <taxon>Pseudomonadota</taxon>
        <taxon>Betaproteobacteria</taxon>
        <taxon>Burkholderiales</taxon>
        <taxon>Comamonadaceae</taxon>
        <taxon>Malikia</taxon>
    </lineage>
</organism>
<dbReference type="AlphaFoldDB" id="A0A2S9K358"/>
<comment type="caution">
    <text evidence="9">The sequence shown here is derived from an EMBL/GenBank/DDBJ whole genome shotgun (WGS) entry which is preliminary data.</text>
</comment>
<sequence>MKARHALMLATAMLSAGAAQAQFQKPEEAVKYRQSAFSVMGTHFSRLGAMANGKVPFDAKKAQEDAAVVLMLSRLPWAGFTPDTQKLESKTKPALWTEMDKVKVGADKLMTAAMALDAAAKTGSLDAVKKTFGDAAATCKACHDSYKSK</sequence>
<evidence type="ECO:0000256" key="6">
    <source>
        <dbReference type="PIRSR" id="PIRSR000027-1"/>
    </source>
</evidence>
<gene>
    <name evidence="9" type="ORF">C6P64_12280</name>
</gene>
<feature type="binding site" description="covalent" evidence="7">
    <location>
        <position position="139"/>
    </location>
    <ligand>
        <name>heme c</name>
        <dbReference type="ChEBI" id="CHEBI:61717"/>
    </ligand>
</feature>
<keyword evidence="3 6" id="KW-0479">Metal-binding</keyword>
<keyword evidence="4" id="KW-0249">Electron transport</keyword>
<comment type="PTM">
    <text evidence="7">Binds 1 heme group per subunit.</text>
</comment>
<keyword evidence="8" id="KW-0732">Signal</keyword>
<dbReference type="PIRSF" id="PIRSF000027">
    <property type="entry name" value="Cytc_c_prime"/>
    <property type="match status" value="1"/>
</dbReference>
<evidence type="ECO:0000256" key="8">
    <source>
        <dbReference type="SAM" id="SignalP"/>
    </source>
</evidence>
<feature type="binding site" description="covalent" evidence="7">
    <location>
        <position position="142"/>
    </location>
    <ligand>
        <name>heme c</name>
        <dbReference type="ChEBI" id="CHEBI:61717"/>
    </ligand>
</feature>
<dbReference type="GO" id="GO:0009055">
    <property type="term" value="F:electron transfer activity"/>
    <property type="evidence" value="ECO:0007669"/>
    <property type="project" value="InterPro"/>
</dbReference>
<evidence type="ECO:0000256" key="5">
    <source>
        <dbReference type="ARBA" id="ARBA00023004"/>
    </source>
</evidence>
<evidence type="ECO:0000256" key="4">
    <source>
        <dbReference type="ARBA" id="ARBA00022982"/>
    </source>
</evidence>
<name>A0A2S9K358_9BURK</name>
<dbReference type="InterPro" id="IPR010980">
    <property type="entry name" value="Cyt_c/b562"/>
</dbReference>
<feature type="chain" id="PRO_5015578590" evidence="8">
    <location>
        <begin position="22"/>
        <end position="149"/>
    </location>
</feature>
<dbReference type="GO" id="GO:0042597">
    <property type="term" value="C:periplasmic space"/>
    <property type="evidence" value="ECO:0007669"/>
    <property type="project" value="InterPro"/>
</dbReference>
<keyword evidence="2 7" id="KW-0349">Heme</keyword>
<feature type="binding site" description="axial binding residue" evidence="6">
    <location>
        <position position="143"/>
    </location>
    <ligand>
        <name>heme c</name>
        <dbReference type="ChEBI" id="CHEBI:61717"/>
    </ligand>
    <ligandPart>
        <name>Fe</name>
        <dbReference type="ChEBI" id="CHEBI:18248"/>
    </ligandPart>
</feature>
<protein>
    <submittedName>
        <fullName evidence="9">Cytochrome C</fullName>
    </submittedName>
</protein>